<dbReference type="PANTHER" id="PTHR14145:SF1">
    <property type="entry name" value="26S PROTEASOME NON-ATPASE REGULATORY SUBUNIT 6"/>
    <property type="match status" value="1"/>
</dbReference>
<keyword evidence="6" id="KW-1185">Reference proteome</keyword>
<sequence>MSRSPDENELANIPDLYLAHHRFIANHGPDNLKDESKQQLLKAVEEKNMAPFYKQLTEELKVPLNQGLLDKMEVANKEELQKFDDKVSDAEQNQGETEINEALLGKADYYAMIGDRDNALKAYEALLKKSITLGTRIDIVFAMVRIGFFFDDNVMVRSNIDKLKELIEQGGDWDRRNRLKAYEGVYLMSIRDFKGAASQFIDTLSTFTSTEMMSYQDFVKYAVLTSIISMKRVDIKKKVLDSPEILEVISDIPYLEDYMTSLYNCNYAQFFRALAHIEQTHLRTSRYLYPHIRYYVREMRIVAYAQLLESYRSLTITSMAQAFGVTEDYIDKELYKFVAAGRLNCVIDKVNGIIETNRPDAKNAQYQTVIKQGDFVPSHHTGDVSGRYVFIIGIIAKWMNYLSKPYPSLPFRAPHTKIFLTWGRREHESTDVGVENMNDQVNYPHYRTCVM</sequence>
<dbReference type="Proteomes" id="UP000078561">
    <property type="component" value="Unassembled WGS sequence"/>
</dbReference>
<dbReference type="STRING" id="4829.A0A168S426"/>
<dbReference type="Gene3D" id="1.25.40.570">
    <property type="match status" value="1"/>
</dbReference>
<evidence type="ECO:0000256" key="2">
    <source>
        <dbReference type="ARBA" id="ARBA00093435"/>
    </source>
</evidence>
<evidence type="ECO:0000259" key="4">
    <source>
        <dbReference type="PROSITE" id="PS50250"/>
    </source>
</evidence>
<dbReference type="SUPFAM" id="SSF48452">
    <property type="entry name" value="TPR-like"/>
    <property type="match status" value="1"/>
</dbReference>
<reference evidence="5" key="1">
    <citation type="submission" date="2016-04" db="EMBL/GenBank/DDBJ databases">
        <authorList>
            <person name="Evans L.H."/>
            <person name="Alamgir A."/>
            <person name="Owens N."/>
            <person name="Weber N.D."/>
            <person name="Virtaneva K."/>
            <person name="Barbian K."/>
            <person name="Babar A."/>
            <person name="Rosenke K."/>
        </authorList>
    </citation>
    <scope>NUCLEOTIDE SEQUENCE [LARGE SCALE GENOMIC DNA]</scope>
    <source>
        <strain evidence="5">CBS 101.48</strain>
    </source>
</reference>
<dbReference type="OMA" id="CRYAIFF"/>
<comment type="function">
    <text evidence="2">Component of the 19S cap proteasome complex which acts as a regulatory subunit of the 26S proteasome, involved in the ATP-dependent degradation of ubiquitinated proteins.</text>
</comment>
<dbReference type="PANTHER" id="PTHR14145">
    <property type="entry name" value="26S PROTESOME SUBUNIT 6"/>
    <property type="match status" value="1"/>
</dbReference>
<proteinExistence type="predicted"/>
<dbReference type="AlphaFoldDB" id="A0A168S426"/>
<dbReference type="InterPro" id="IPR000717">
    <property type="entry name" value="PCI_dom"/>
</dbReference>
<dbReference type="SUPFAM" id="SSF46785">
    <property type="entry name" value="Winged helix' DNA-binding domain"/>
    <property type="match status" value="1"/>
</dbReference>
<dbReference type="SMART" id="SM00088">
    <property type="entry name" value="PINT"/>
    <property type="match status" value="1"/>
</dbReference>
<name>A0A168S426_ABSGL</name>
<comment type="subunit">
    <text evidence="3">The 26S proteasome is composed of a core protease, known as the 20S proteasome, capped at one or both ends by the 19S regulatory complex (RC). The RC is composed of at least 18 different subunits in two subcomplexes, the base and the lid, which form the portions proximal and distal to the 20S proteolytic core, respectively. Component of the lid subcomplex of the 19S RC.</text>
</comment>
<dbReference type="InterPro" id="IPR019585">
    <property type="entry name" value="Rpn7/CSN1"/>
</dbReference>
<evidence type="ECO:0000313" key="6">
    <source>
        <dbReference type="Proteomes" id="UP000078561"/>
    </source>
</evidence>
<dbReference type="PROSITE" id="PS50250">
    <property type="entry name" value="PCI"/>
    <property type="match status" value="1"/>
</dbReference>
<dbReference type="FunCoup" id="A0A168S426">
    <property type="interactions" value="721"/>
</dbReference>
<accession>A0A168S426</accession>
<dbReference type="InParanoid" id="A0A168S426"/>
<keyword evidence="1" id="KW-0647">Proteasome</keyword>
<dbReference type="OrthoDB" id="1452at2759"/>
<gene>
    <name evidence="5" type="primary">ABSGL_13435.1 scaffold 14165</name>
</gene>
<dbReference type="InterPro" id="IPR036390">
    <property type="entry name" value="WH_DNA-bd_sf"/>
</dbReference>
<evidence type="ECO:0000256" key="1">
    <source>
        <dbReference type="ARBA" id="ARBA00022942"/>
    </source>
</evidence>
<protein>
    <recommendedName>
        <fullName evidence="4">PCI domain-containing protein</fullName>
    </recommendedName>
</protein>
<dbReference type="InterPro" id="IPR011990">
    <property type="entry name" value="TPR-like_helical_dom_sf"/>
</dbReference>
<dbReference type="EMBL" id="LT554853">
    <property type="protein sequence ID" value="SAM07778.1"/>
    <property type="molecule type" value="Genomic_DNA"/>
</dbReference>
<dbReference type="Pfam" id="PF01399">
    <property type="entry name" value="PCI"/>
    <property type="match status" value="1"/>
</dbReference>
<dbReference type="Pfam" id="PF10602">
    <property type="entry name" value="RPN7"/>
    <property type="match status" value="1"/>
</dbReference>
<feature type="domain" description="PCI" evidence="4">
    <location>
        <begin position="192"/>
        <end position="361"/>
    </location>
</feature>
<dbReference type="GO" id="GO:0043161">
    <property type="term" value="P:proteasome-mediated ubiquitin-dependent protein catabolic process"/>
    <property type="evidence" value="ECO:0007669"/>
    <property type="project" value="TreeGrafter"/>
</dbReference>
<organism evidence="5">
    <name type="scientific">Absidia glauca</name>
    <name type="common">Pin mould</name>
    <dbReference type="NCBI Taxonomy" id="4829"/>
    <lineage>
        <taxon>Eukaryota</taxon>
        <taxon>Fungi</taxon>
        <taxon>Fungi incertae sedis</taxon>
        <taxon>Mucoromycota</taxon>
        <taxon>Mucoromycotina</taxon>
        <taxon>Mucoromycetes</taxon>
        <taxon>Mucorales</taxon>
        <taxon>Cunninghamellaceae</taxon>
        <taxon>Absidia</taxon>
    </lineage>
</organism>
<evidence type="ECO:0000256" key="3">
    <source>
        <dbReference type="ARBA" id="ARBA00093502"/>
    </source>
</evidence>
<dbReference type="FunFam" id="1.25.40.570:FF:000005">
    <property type="entry name" value="26S proteasome regulatory subunit N7"/>
    <property type="match status" value="1"/>
</dbReference>
<dbReference type="InterPro" id="IPR045135">
    <property type="entry name" value="Rpn7_N"/>
</dbReference>
<dbReference type="GO" id="GO:0005838">
    <property type="term" value="C:proteasome regulatory particle"/>
    <property type="evidence" value="ECO:0007669"/>
    <property type="project" value="TreeGrafter"/>
</dbReference>
<evidence type="ECO:0000313" key="5">
    <source>
        <dbReference type="EMBL" id="SAM07778.1"/>
    </source>
</evidence>